<dbReference type="EMBL" id="JAKFHA010000001">
    <property type="protein sequence ID" value="MCF2526027.1"/>
    <property type="molecule type" value="Genomic_DNA"/>
</dbReference>
<evidence type="ECO:0000313" key="2">
    <source>
        <dbReference type="Proteomes" id="UP001165378"/>
    </source>
</evidence>
<protein>
    <submittedName>
        <fullName evidence="1">Uncharacterized protein</fullName>
    </submittedName>
</protein>
<gene>
    <name evidence="1" type="ORF">LZ495_02145</name>
</gene>
<sequence>MSVGVDRLATHLEHAADGLGVFVVSRSVQAHRLAAQLSGVAGVEVTLRFRNKRWVLEWTDGPETPQMKQYIAAALNDDAFPDMRAHYEARLLITGHYVTG</sequence>
<dbReference type="AlphaFoldDB" id="A0AA41PUV8"/>
<organism evidence="1 2">
    <name type="scientific">Yinghuangia soli</name>
    <dbReference type="NCBI Taxonomy" id="2908204"/>
    <lineage>
        <taxon>Bacteria</taxon>
        <taxon>Bacillati</taxon>
        <taxon>Actinomycetota</taxon>
        <taxon>Actinomycetes</taxon>
        <taxon>Kitasatosporales</taxon>
        <taxon>Streptomycetaceae</taxon>
        <taxon>Yinghuangia</taxon>
    </lineage>
</organism>
<keyword evidence="2" id="KW-1185">Reference proteome</keyword>
<reference evidence="1" key="1">
    <citation type="submission" date="2022-01" db="EMBL/GenBank/DDBJ databases">
        <title>Genome-Based Taxonomic Classification of the Phylum Actinobacteria.</title>
        <authorList>
            <person name="Gao Y."/>
        </authorList>
    </citation>
    <scope>NUCLEOTIDE SEQUENCE</scope>
    <source>
        <strain evidence="1">KLBMP 8922</strain>
    </source>
</reference>
<evidence type="ECO:0000313" key="1">
    <source>
        <dbReference type="EMBL" id="MCF2526027.1"/>
    </source>
</evidence>
<name>A0AA41PUV8_9ACTN</name>
<accession>A0AA41PUV8</accession>
<proteinExistence type="predicted"/>
<dbReference type="Proteomes" id="UP001165378">
    <property type="component" value="Unassembled WGS sequence"/>
</dbReference>
<comment type="caution">
    <text evidence="1">The sequence shown here is derived from an EMBL/GenBank/DDBJ whole genome shotgun (WGS) entry which is preliminary data.</text>
</comment>
<dbReference type="RefSeq" id="WP_235050089.1">
    <property type="nucleotide sequence ID" value="NZ_JAKFHA010000001.1"/>
</dbReference>